<dbReference type="Pfam" id="PF06791">
    <property type="entry name" value="TMP_2"/>
    <property type="match status" value="2"/>
</dbReference>
<keyword evidence="1" id="KW-0175">Coiled coil</keyword>
<feature type="domain" description="Bacteriophage tail tape measure N-terminal" evidence="2">
    <location>
        <begin position="328"/>
        <end position="482"/>
    </location>
</feature>
<evidence type="ECO:0000313" key="5">
    <source>
        <dbReference type="EMBL" id="NNA83059.1"/>
    </source>
</evidence>
<protein>
    <submittedName>
        <fullName evidence="4">Phage tail tape measure protein</fullName>
    </submittedName>
</protein>
<name>A0A7Y1M814_9PSED</name>
<evidence type="ECO:0000313" key="6">
    <source>
        <dbReference type="Proteomes" id="UP000535954"/>
    </source>
</evidence>
<organism evidence="4 6">
    <name type="scientific">Pseudomonas lactis</name>
    <dbReference type="NCBI Taxonomy" id="1615674"/>
    <lineage>
        <taxon>Bacteria</taxon>
        <taxon>Pseudomonadati</taxon>
        <taxon>Pseudomonadota</taxon>
        <taxon>Gammaproteobacteria</taxon>
        <taxon>Pseudomonadales</taxon>
        <taxon>Pseudomonadaceae</taxon>
        <taxon>Pseudomonas</taxon>
    </lineage>
</organism>
<dbReference type="EMBL" id="JAAQYI010000025">
    <property type="protein sequence ID" value="NNA83059.1"/>
    <property type="molecule type" value="Genomic_DNA"/>
</dbReference>
<feature type="domain" description="Bacteriophage tail tape measure C-terminal" evidence="3">
    <location>
        <begin position="907"/>
        <end position="981"/>
    </location>
</feature>
<dbReference type="GeneID" id="45736407"/>
<dbReference type="Proteomes" id="UP000535954">
    <property type="component" value="Unassembled WGS sequence"/>
</dbReference>
<proteinExistence type="predicted"/>
<comment type="caution">
    <text evidence="4">The sequence shown here is derived from an EMBL/GenBank/DDBJ whole genome shotgun (WGS) entry which is preliminary data.</text>
</comment>
<dbReference type="AlphaFoldDB" id="A0A7Y1M814"/>
<dbReference type="NCBIfam" id="TIGR01541">
    <property type="entry name" value="tape_meas_lam_C"/>
    <property type="match status" value="1"/>
</dbReference>
<reference evidence="6 7" key="1">
    <citation type="journal article" date="2020" name="Front. Microbiol.">
        <title>Genetic Organization of the aprX-lipA2 Operon Affects the Proteolytic Potential of Pseudomonas Species in Milk.</title>
        <authorList>
            <person name="Maier C."/>
            <person name="Huptas C."/>
            <person name="von Neubeck M."/>
            <person name="Scherer S."/>
            <person name="Wenning M."/>
            <person name="Lucking G."/>
        </authorList>
    </citation>
    <scope>NUCLEOTIDE SEQUENCE [LARGE SCALE GENOMIC DNA]</scope>
    <source>
        <strain evidence="5 7">WS 5404</strain>
        <strain evidence="4 6">WS 5405</strain>
    </source>
</reference>
<dbReference type="EMBL" id="JAAQYH010000026">
    <property type="protein sequence ID" value="NNA76963.1"/>
    <property type="molecule type" value="Genomic_DNA"/>
</dbReference>
<evidence type="ECO:0000256" key="1">
    <source>
        <dbReference type="SAM" id="Coils"/>
    </source>
</evidence>
<dbReference type="InterPro" id="IPR009628">
    <property type="entry name" value="Phage_tape_measure_N"/>
</dbReference>
<dbReference type="Proteomes" id="UP000586252">
    <property type="component" value="Unassembled WGS sequence"/>
</dbReference>
<evidence type="ECO:0000259" key="2">
    <source>
        <dbReference type="Pfam" id="PF06791"/>
    </source>
</evidence>
<evidence type="ECO:0000259" key="3">
    <source>
        <dbReference type="Pfam" id="PF09718"/>
    </source>
</evidence>
<evidence type="ECO:0000313" key="4">
    <source>
        <dbReference type="EMBL" id="NNA76963.1"/>
    </source>
</evidence>
<gene>
    <name evidence="4" type="ORF">HBO13_30470</name>
    <name evidence="5" type="ORF">HBO30_30660</name>
</gene>
<sequence length="1137" mass="118678">MSTIAELGIAVNSGEAVKATSDLENLAQAGAKAEKAADGVSAGFDKAAAATADLSASERKLSETLDEAKARLLATAKASLESSEYYQRLTTSVNTNASAMESSGSSVSSLAALQRRLQAESDALVGSTDRQAEATRGAAAATGVQAEGLQALLAKINPTVAAYEKLDQQQELLKQHLKAGNIDSDQFKAYSADIEKTRSKLGDFDEGLRKTGVSAGQTQAALRQLPAQFTDIFTSLAGGQNPLMVLIQQGGQIKDSFGGIGPTMDALKDKFRSLFSGGAGAAVLGESLAGIASGAKDTAENAGEASESLSDLAESSNTAAEAAENAKKAYGALPPAVTSASLSIMGMVAAVAAAAAVVGVLIYGYNKGSQEADEYNKALILTGNYAGTSAGQLSDMSRQVAATVGTTGQAADVLATLAGTGKLASGSFVEIAEAALSMEKATGKSIDATVAEFVKIADDPVAAAKSLNEQYHFLTASTYAQIVSLKEQGNEIGATKLLTDTYADTVQTRSRQVIENLNLWERAWLGIKNAASGALSGISEAGRTKSFDDQIKELRATLTGSEAFDVGGVRMNAKEVSPKVRAETEAQIRFLELQRDADNQRIKFLDDRGKAEQAAIVAGEKVDSLTKSAWTNEQKRTNELKEYKKQLDDIRAVAPNDPRLAQAVIDKNTANINDKYKDPKAASTQVDLTSFNNAKNNLSDIVNEYRNAQKELEAQQKAGVVSLSDYAKQRSALINQEKDDVTAAYQAEIDALEAAKAKKGTTAAQSIQIDQKIADARQGMVKAQKDADSQLTVIATNEKGRLEQLTAASEAYVNQLERQRAALEAAGSRAANGLGLGDREAGLQASLDATTDKFNDERAKLLDRRKTAPDKYSQEDYMRDLASLEDAERKYRATVVDNYDQMSEAQGNWRSGASSAFQNYLQSANDVAGQTKILFTNAFSGMEDAVANFAVTGKLSFSDFTRSILADMARIATRQAASGLLSSLAGSALGAYFGGGAAAGAGAGSFGSSIGSALVEGRASGGPVDPNTLYEVNEKGPELFNQGGRSYLMTGAQGGSVTPLMTGGSSIMAAAGGGGGNTYNFPVSVSVQTTGDGGAATQEDTTQLGKGIQQAAKTEAETAIAKGLQPGGSIWRVINGR</sequence>
<accession>A0A7Y1M814</accession>
<dbReference type="InterPro" id="IPR006431">
    <property type="entry name" value="Phage_tape_meas_C"/>
</dbReference>
<feature type="coiled-coil region" evidence="1">
    <location>
        <begin position="691"/>
        <end position="718"/>
    </location>
</feature>
<dbReference type="Pfam" id="PF09718">
    <property type="entry name" value="Tape_meas_lam_C"/>
    <property type="match status" value="1"/>
</dbReference>
<dbReference type="RefSeq" id="WP_057712035.1">
    <property type="nucleotide sequence ID" value="NZ_JAAQYH010000026.1"/>
</dbReference>
<evidence type="ECO:0000313" key="7">
    <source>
        <dbReference type="Proteomes" id="UP000586252"/>
    </source>
</evidence>
<feature type="domain" description="Bacteriophage tail tape measure N-terminal" evidence="2">
    <location>
        <begin position="208"/>
        <end position="326"/>
    </location>
</feature>